<proteinExistence type="predicted"/>
<gene>
    <name evidence="2" type="ORF">CA984_22005</name>
</gene>
<dbReference type="EMBL" id="NGFP01000103">
    <property type="protein sequence ID" value="OUC94533.1"/>
    <property type="molecule type" value="Genomic_DNA"/>
</dbReference>
<dbReference type="AlphaFoldDB" id="A0A2C9ZLW6"/>
<sequence>MGLLPGPEDRSPVRSPASGPGGPLSSPIARFGAWRTASRLDRPVPRPETASGPDGPAPRSGGPLF</sequence>
<keyword evidence="3" id="KW-1185">Reference proteome</keyword>
<feature type="region of interest" description="Disordered" evidence="1">
    <location>
        <begin position="1"/>
        <end position="65"/>
    </location>
</feature>
<protein>
    <submittedName>
        <fullName evidence="2">Uncharacterized protein</fullName>
    </submittedName>
</protein>
<reference evidence="2 3" key="1">
    <citation type="submission" date="2017-05" db="EMBL/GenBank/DDBJ databases">
        <title>Biotechnological potential of actinobacteria isolated from South African environments.</title>
        <authorList>
            <person name="Le Roes-Hill M."/>
            <person name="Prins A."/>
            <person name="Durrell K.A."/>
        </authorList>
    </citation>
    <scope>NUCLEOTIDE SEQUENCE [LARGE SCALE GENOMIC DNA]</scope>
    <source>
        <strain evidence="2">M26</strain>
    </source>
</reference>
<organism evidence="2 3">
    <name type="scientific">Streptosporangium minutum</name>
    <dbReference type="NCBI Taxonomy" id="569862"/>
    <lineage>
        <taxon>Bacteria</taxon>
        <taxon>Bacillati</taxon>
        <taxon>Actinomycetota</taxon>
        <taxon>Actinomycetes</taxon>
        <taxon>Streptosporangiales</taxon>
        <taxon>Streptosporangiaceae</taxon>
        <taxon>Streptosporangium</taxon>
    </lineage>
</organism>
<evidence type="ECO:0000313" key="2">
    <source>
        <dbReference type="EMBL" id="OUC94533.1"/>
    </source>
</evidence>
<evidence type="ECO:0000256" key="1">
    <source>
        <dbReference type="SAM" id="MobiDB-lite"/>
    </source>
</evidence>
<feature type="compositionally biased region" description="Low complexity" evidence="1">
    <location>
        <begin position="15"/>
        <end position="27"/>
    </location>
</feature>
<name>A0A2C9ZLW6_9ACTN</name>
<accession>A0A2C9ZLW6</accession>
<evidence type="ECO:0000313" key="3">
    <source>
        <dbReference type="Proteomes" id="UP000194761"/>
    </source>
</evidence>
<dbReference type="Proteomes" id="UP000194761">
    <property type="component" value="Unassembled WGS sequence"/>
</dbReference>
<comment type="caution">
    <text evidence="2">The sequence shown here is derived from an EMBL/GenBank/DDBJ whole genome shotgun (WGS) entry which is preliminary data.</text>
</comment>